<reference evidence="7" key="1">
    <citation type="submission" date="2018-06" db="EMBL/GenBank/DDBJ databases">
        <title>Aestuariibacter litoralis strain KCTC 52945T.</title>
        <authorList>
            <person name="Li X."/>
            <person name="Salam N."/>
            <person name="Li J.-L."/>
            <person name="Chen Y.-M."/>
            <person name="Yang Z.-W."/>
            <person name="Zhang L.-Y."/>
            <person name="Han M.-X."/>
            <person name="Xiao M."/>
            <person name="Li W.-J."/>
        </authorList>
    </citation>
    <scope>NUCLEOTIDE SEQUENCE [LARGE SCALE GENOMIC DNA]</scope>
    <source>
        <strain evidence="7">KCTC 52945</strain>
    </source>
</reference>
<protein>
    <submittedName>
        <fullName evidence="6">Crp/Fnr family transcriptional regulator</fullName>
    </submittedName>
</protein>
<evidence type="ECO:0000256" key="1">
    <source>
        <dbReference type="ARBA" id="ARBA00023015"/>
    </source>
</evidence>
<feature type="domain" description="HTH crp-type" evidence="5">
    <location>
        <begin position="155"/>
        <end position="225"/>
    </location>
</feature>
<evidence type="ECO:0000259" key="5">
    <source>
        <dbReference type="PROSITE" id="PS51063"/>
    </source>
</evidence>
<dbReference type="EMBL" id="QKVK01000017">
    <property type="protein sequence ID" value="PZF75095.1"/>
    <property type="molecule type" value="Genomic_DNA"/>
</dbReference>
<dbReference type="PROSITE" id="PS51063">
    <property type="entry name" value="HTH_CRP_2"/>
    <property type="match status" value="1"/>
</dbReference>
<dbReference type="InterPro" id="IPR036388">
    <property type="entry name" value="WH-like_DNA-bd_sf"/>
</dbReference>
<dbReference type="InterPro" id="IPR012318">
    <property type="entry name" value="HTH_CRP"/>
</dbReference>
<dbReference type="Gene3D" id="1.10.10.10">
    <property type="entry name" value="Winged helix-like DNA-binding domain superfamily/Winged helix DNA-binding domain"/>
    <property type="match status" value="1"/>
</dbReference>
<dbReference type="AlphaFoldDB" id="A0A2W2AHW9"/>
<dbReference type="PROSITE" id="PS50042">
    <property type="entry name" value="CNMP_BINDING_3"/>
    <property type="match status" value="1"/>
</dbReference>
<dbReference type="SUPFAM" id="SSF46785">
    <property type="entry name" value="Winged helix' DNA-binding domain"/>
    <property type="match status" value="1"/>
</dbReference>
<keyword evidence="2" id="KW-0238">DNA-binding</keyword>
<dbReference type="PANTHER" id="PTHR24567">
    <property type="entry name" value="CRP FAMILY TRANSCRIPTIONAL REGULATORY PROTEIN"/>
    <property type="match status" value="1"/>
</dbReference>
<evidence type="ECO:0000256" key="3">
    <source>
        <dbReference type="ARBA" id="ARBA00023163"/>
    </source>
</evidence>
<dbReference type="InterPro" id="IPR036390">
    <property type="entry name" value="WH_DNA-bd_sf"/>
</dbReference>
<keyword evidence="7" id="KW-1185">Reference proteome</keyword>
<keyword evidence="3" id="KW-0804">Transcription</keyword>
<dbReference type="SMART" id="SM00100">
    <property type="entry name" value="cNMP"/>
    <property type="match status" value="1"/>
</dbReference>
<evidence type="ECO:0000256" key="2">
    <source>
        <dbReference type="ARBA" id="ARBA00023125"/>
    </source>
</evidence>
<dbReference type="CDD" id="cd00038">
    <property type="entry name" value="CAP_ED"/>
    <property type="match status" value="1"/>
</dbReference>
<dbReference type="GO" id="GO:0003677">
    <property type="term" value="F:DNA binding"/>
    <property type="evidence" value="ECO:0007669"/>
    <property type="project" value="UniProtKB-KW"/>
</dbReference>
<sequence>MTCRGTCLAKLTADELHRFPLFGELDAHCLAALSAACSVREYGAGELVLGHNDTSYDVFFLVSGRLQVNLYSADGQRVGFHEMSGGGMFGEISAVDGLPRSVSVEAAVRCRVALLPRQRFIDLIRDHPGFAMAVTRQLASHVRRLTTRVFEFSTMAVRQRLRAELLRLARSEAGDSAVIDPVPTHAELASRISTHREAVSREMAWLDSHGLVVKKGRSLAIPSVTRIRSLIEESWND</sequence>
<dbReference type="InterPro" id="IPR014710">
    <property type="entry name" value="RmlC-like_jellyroll"/>
</dbReference>
<dbReference type="SUPFAM" id="SSF51206">
    <property type="entry name" value="cAMP-binding domain-like"/>
    <property type="match status" value="1"/>
</dbReference>
<comment type="caution">
    <text evidence="6">The sequence shown here is derived from an EMBL/GenBank/DDBJ whole genome shotgun (WGS) entry which is preliminary data.</text>
</comment>
<dbReference type="GO" id="GO:0005829">
    <property type="term" value="C:cytosol"/>
    <property type="evidence" value="ECO:0007669"/>
    <property type="project" value="TreeGrafter"/>
</dbReference>
<dbReference type="Pfam" id="PF00027">
    <property type="entry name" value="cNMP_binding"/>
    <property type="match status" value="1"/>
</dbReference>
<feature type="domain" description="Cyclic nucleotide-binding" evidence="4">
    <location>
        <begin position="21"/>
        <end position="124"/>
    </location>
</feature>
<dbReference type="InterPro" id="IPR018490">
    <property type="entry name" value="cNMP-bd_dom_sf"/>
</dbReference>
<dbReference type="Pfam" id="PF13545">
    <property type="entry name" value="HTH_Crp_2"/>
    <property type="match status" value="1"/>
</dbReference>
<dbReference type="Proteomes" id="UP000248795">
    <property type="component" value="Unassembled WGS sequence"/>
</dbReference>
<evidence type="ECO:0000259" key="4">
    <source>
        <dbReference type="PROSITE" id="PS50042"/>
    </source>
</evidence>
<name>A0A2W2AHW9_9HYPH</name>
<evidence type="ECO:0000313" key="7">
    <source>
        <dbReference type="Proteomes" id="UP000248795"/>
    </source>
</evidence>
<dbReference type="InterPro" id="IPR000595">
    <property type="entry name" value="cNMP-bd_dom"/>
</dbReference>
<dbReference type="Gene3D" id="2.60.120.10">
    <property type="entry name" value="Jelly Rolls"/>
    <property type="match status" value="1"/>
</dbReference>
<organism evidence="6 7">
    <name type="scientific">Aestuariivirga litoralis</name>
    <dbReference type="NCBI Taxonomy" id="2650924"/>
    <lineage>
        <taxon>Bacteria</taxon>
        <taxon>Pseudomonadati</taxon>
        <taxon>Pseudomonadota</taxon>
        <taxon>Alphaproteobacteria</taxon>
        <taxon>Hyphomicrobiales</taxon>
        <taxon>Aestuariivirgaceae</taxon>
        <taxon>Aestuariivirga</taxon>
    </lineage>
</organism>
<gene>
    <name evidence="6" type="ORF">DK847_20110</name>
</gene>
<dbReference type="InterPro" id="IPR050397">
    <property type="entry name" value="Env_Response_Regulators"/>
</dbReference>
<accession>A0A2W2AHW9</accession>
<evidence type="ECO:0000313" key="6">
    <source>
        <dbReference type="EMBL" id="PZF75095.1"/>
    </source>
</evidence>
<proteinExistence type="predicted"/>
<keyword evidence="1" id="KW-0805">Transcription regulation</keyword>
<dbReference type="GO" id="GO:0003700">
    <property type="term" value="F:DNA-binding transcription factor activity"/>
    <property type="evidence" value="ECO:0007669"/>
    <property type="project" value="TreeGrafter"/>
</dbReference>
<dbReference type="PANTHER" id="PTHR24567:SF74">
    <property type="entry name" value="HTH-TYPE TRANSCRIPTIONAL REGULATOR ARCR"/>
    <property type="match status" value="1"/>
</dbReference>